<dbReference type="Proteomes" id="UP001165079">
    <property type="component" value="Unassembled WGS sequence"/>
</dbReference>
<sequence>MIVAGDAVTTEEGDMKRITVRRLVPVRLPATAKAIYDGDSFGWPGCDPVFHEPPAQ</sequence>
<proteinExistence type="predicted"/>
<organism evidence="1 2">
    <name type="scientific">Actinorhabdospora filicis</name>
    <dbReference type="NCBI Taxonomy" id="1785913"/>
    <lineage>
        <taxon>Bacteria</taxon>
        <taxon>Bacillati</taxon>
        <taxon>Actinomycetota</taxon>
        <taxon>Actinomycetes</taxon>
        <taxon>Micromonosporales</taxon>
        <taxon>Micromonosporaceae</taxon>
        <taxon>Actinorhabdospora</taxon>
    </lineage>
</organism>
<name>A0A9W6SNG4_9ACTN</name>
<dbReference type="AlphaFoldDB" id="A0A9W6SNG4"/>
<keyword evidence="2" id="KW-1185">Reference proteome</keyword>
<reference evidence="1" key="1">
    <citation type="submission" date="2023-03" db="EMBL/GenBank/DDBJ databases">
        <title>Actinorhabdospora filicis NBRC 111898.</title>
        <authorList>
            <person name="Ichikawa N."/>
            <person name="Sato H."/>
            <person name="Tonouchi N."/>
        </authorList>
    </citation>
    <scope>NUCLEOTIDE SEQUENCE</scope>
    <source>
        <strain evidence="1">NBRC 111898</strain>
    </source>
</reference>
<protein>
    <submittedName>
        <fullName evidence="1">Uncharacterized protein</fullName>
    </submittedName>
</protein>
<evidence type="ECO:0000313" key="1">
    <source>
        <dbReference type="EMBL" id="GLZ79156.1"/>
    </source>
</evidence>
<comment type="caution">
    <text evidence="1">The sequence shown here is derived from an EMBL/GenBank/DDBJ whole genome shotgun (WGS) entry which is preliminary data.</text>
</comment>
<accession>A0A9W6SNG4</accession>
<gene>
    <name evidence="1" type="ORF">Afil01_39630</name>
</gene>
<dbReference type="EMBL" id="BSTX01000002">
    <property type="protein sequence ID" value="GLZ79156.1"/>
    <property type="molecule type" value="Genomic_DNA"/>
</dbReference>
<evidence type="ECO:0000313" key="2">
    <source>
        <dbReference type="Proteomes" id="UP001165079"/>
    </source>
</evidence>